<dbReference type="PANTHER" id="PTHR37247">
    <property type="entry name" value="TRANSMEMBRANE PROTEIN"/>
    <property type="match status" value="1"/>
</dbReference>
<keyword evidence="1" id="KW-0472">Membrane</keyword>
<gene>
    <name evidence="2" type="ORF">CK203_085268</name>
</gene>
<evidence type="ECO:0008006" key="4">
    <source>
        <dbReference type="Google" id="ProtNLM"/>
    </source>
</evidence>
<organism evidence="2 3">
    <name type="scientific">Vitis vinifera</name>
    <name type="common">Grape</name>
    <dbReference type="NCBI Taxonomy" id="29760"/>
    <lineage>
        <taxon>Eukaryota</taxon>
        <taxon>Viridiplantae</taxon>
        <taxon>Streptophyta</taxon>
        <taxon>Embryophyta</taxon>
        <taxon>Tracheophyta</taxon>
        <taxon>Spermatophyta</taxon>
        <taxon>Magnoliopsida</taxon>
        <taxon>eudicotyledons</taxon>
        <taxon>Gunneridae</taxon>
        <taxon>Pentapetalae</taxon>
        <taxon>rosids</taxon>
        <taxon>Vitales</taxon>
        <taxon>Vitaceae</taxon>
        <taxon>Viteae</taxon>
        <taxon>Vitis</taxon>
    </lineage>
</organism>
<protein>
    <recommendedName>
        <fullName evidence="4">Transmembrane protein</fullName>
    </recommendedName>
</protein>
<dbReference type="Proteomes" id="UP000288805">
    <property type="component" value="Unassembled WGS sequence"/>
</dbReference>
<name>A0A438DSL1_VITVI</name>
<feature type="transmembrane region" description="Helical" evidence="1">
    <location>
        <begin position="121"/>
        <end position="150"/>
    </location>
</feature>
<keyword evidence="1" id="KW-0812">Transmembrane</keyword>
<dbReference type="AlphaFoldDB" id="A0A438DSL1"/>
<dbReference type="EMBL" id="QGNW01001505">
    <property type="protein sequence ID" value="RVW38487.1"/>
    <property type="molecule type" value="Genomic_DNA"/>
</dbReference>
<keyword evidence="1" id="KW-1133">Transmembrane helix</keyword>
<evidence type="ECO:0000313" key="2">
    <source>
        <dbReference type="EMBL" id="RVW38487.1"/>
    </source>
</evidence>
<evidence type="ECO:0000256" key="1">
    <source>
        <dbReference type="SAM" id="Phobius"/>
    </source>
</evidence>
<reference evidence="2 3" key="1">
    <citation type="journal article" date="2018" name="PLoS Genet.">
        <title>Population sequencing reveals clonal diversity and ancestral inbreeding in the grapevine cultivar Chardonnay.</title>
        <authorList>
            <person name="Roach M.J."/>
            <person name="Johnson D.L."/>
            <person name="Bohlmann J."/>
            <person name="van Vuuren H.J."/>
            <person name="Jones S.J."/>
            <person name="Pretorius I.S."/>
            <person name="Schmidt S.A."/>
            <person name="Borneman A.R."/>
        </authorList>
    </citation>
    <scope>NUCLEOTIDE SEQUENCE [LARGE SCALE GENOMIC DNA]</scope>
    <source>
        <strain evidence="3">cv. Chardonnay</strain>
        <tissue evidence="2">Leaf</tissue>
    </source>
</reference>
<comment type="caution">
    <text evidence="2">The sequence shown here is derived from an EMBL/GenBank/DDBJ whole genome shotgun (WGS) entry which is preliminary data.</text>
</comment>
<accession>A0A438DSL1</accession>
<proteinExistence type="predicted"/>
<dbReference type="PANTHER" id="PTHR37247:SF1">
    <property type="entry name" value="TRANSMEMBRANE PROTEIN"/>
    <property type="match status" value="1"/>
</dbReference>
<evidence type="ECO:0000313" key="3">
    <source>
        <dbReference type="Proteomes" id="UP000288805"/>
    </source>
</evidence>
<sequence length="154" mass="17513">MFVLNLFVGLIHPELPFRDRRCNGIGFKGCNAVGIACRKVPRGRIRYFHEERLGSKCVAYAGRNRHELSFANDSPKEPFLLSSIKEAFWALKSLFEFLVDQPSQLKYIECQVSKARFLKTAILTLVLVAALIVALSSIDSALCFLLTMFLRRTR</sequence>